<keyword evidence="5" id="KW-0677">Repeat</keyword>
<evidence type="ECO:0000259" key="10">
    <source>
        <dbReference type="Pfam" id="PF25780"/>
    </source>
</evidence>
<dbReference type="GO" id="GO:0006606">
    <property type="term" value="P:protein import into nucleus"/>
    <property type="evidence" value="ECO:0007669"/>
    <property type="project" value="InterPro"/>
</dbReference>
<dbReference type="STRING" id="1884261.A0A5C3Q881"/>
<comment type="subcellular location">
    <subcellularLocation>
        <location evidence="2">Cytoplasm</location>
    </subcellularLocation>
    <subcellularLocation>
        <location evidence="1">Nucleus</location>
    </subcellularLocation>
</comment>
<dbReference type="InterPro" id="IPR057672">
    <property type="entry name" value="TPR_IPO4/5"/>
</dbReference>
<dbReference type="Pfam" id="PF25780">
    <property type="entry name" value="TPR_IPO5"/>
    <property type="match status" value="1"/>
</dbReference>
<keyword evidence="7" id="KW-0539">Nucleus</keyword>
<dbReference type="AlphaFoldDB" id="A0A5C3Q881"/>
<evidence type="ECO:0000256" key="2">
    <source>
        <dbReference type="ARBA" id="ARBA00004496"/>
    </source>
</evidence>
<keyword evidence="4" id="KW-0963">Cytoplasm</keyword>
<dbReference type="PANTHER" id="PTHR10527">
    <property type="entry name" value="IMPORTIN BETA"/>
    <property type="match status" value="1"/>
</dbReference>
<dbReference type="EMBL" id="ML178848">
    <property type="protein sequence ID" value="TFK97367.1"/>
    <property type="molecule type" value="Genomic_DNA"/>
</dbReference>
<reference evidence="11 12" key="1">
    <citation type="journal article" date="2019" name="Nat. Ecol. Evol.">
        <title>Megaphylogeny resolves global patterns of mushroom evolution.</title>
        <authorList>
            <person name="Varga T."/>
            <person name="Krizsan K."/>
            <person name="Foldi C."/>
            <person name="Dima B."/>
            <person name="Sanchez-Garcia M."/>
            <person name="Sanchez-Ramirez S."/>
            <person name="Szollosi G.J."/>
            <person name="Szarkandi J.G."/>
            <person name="Papp V."/>
            <person name="Albert L."/>
            <person name="Andreopoulos W."/>
            <person name="Angelini C."/>
            <person name="Antonin V."/>
            <person name="Barry K.W."/>
            <person name="Bougher N.L."/>
            <person name="Buchanan P."/>
            <person name="Buyck B."/>
            <person name="Bense V."/>
            <person name="Catcheside P."/>
            <person name="Chovatia M."/>
            <person name="Cooper J."/>
            <person name="Damon W."/>
            <person name="Desjardin D."/>
            <person name="Finy P."/>
            <person name="Geml J."/>
            <person name="Haridas S."/>
            <person name="Hughes K."/>
            <person name="Justo A."/>
            <person name="Karasinski D."/>
            <person name="Kautmanova I."/>
            <person name="Kiss B."/>
            <person name="Kocsube S."/>
            <person name="Kotiranta H."/>
            <person name="LaButti K.M."/>
            <person name="Lechner B.E."/>
            <person name="Liimatainen K."/>
            <person name="Lipzen A."/>
            <person name="Lukacs Z."/>
            <person name="Mihaltcheva S."/>
            <person name="Morgado L.N."/>
            <person name="Niskanen T."/>
            <person name="Noordeloos M.E."/>
            <person name="Ohm R.A."/>
            <person name="Ortiz-Santana B."/>
            <person name="Ovrebo C."/>
            <person name="Racz N."/>
            <person name="Riley R."/>
            <person name="Savchenko A."/>
            <person name="Shiryaev A."/>
            <person name="Soop K."/>
            <person name="Spirin V."/>
            <person name="Szebenyi C."/>
            <person name="Tomsovsky M."/>
            <person name="Tulloss R.E."/>
            <person name="Uehling J."/>
            <person name="Grigoriev I.V."/>
            <person name="Vagvolgyi C."/>
            <person name="Papp T."/>
            <person name="Martin F.M."/>
            <person name="Miettinen O."/>
            <person name="Hibbett D.S."/>
            <person name="Nagy L.G."/>
        </authorList>
    </citation>
    <scope>NUCLEOTIDE SEQUENCE [LARGE SCALE GENOMIC DNA]</scope>
    <source>
        <strain evidence="11 12">CBS 309.79</strain>
    </source>
</reference>
<dbReference type="Pfam" id="PF25574">
    <property type="entry name" value="TPR_IMB1"/>
    <property type="match status" value="1"/>
</dbReference>
<evidence type="ECO:0000256" key="1">
    <source>
        <dbReference type="ARBA" id="ARBA00004123"/>
    </source>
</evidence>
<dbReference type="InterPro" id="IPR011989">
    <property type="entry name" value="ARM-like"/>
</dbReference>
<keyword evidence="12" id="KW-1185">Reference proteome</keyword>
<proteinExistence type="predicted"/>
<keyword evidence="6" id="KW-0653">Protein transport</keyword>
<feature type="domain" description="Importin subunit beta-1/Transportin-1-like TPR repeats" evidence="9">
    <location>
        <begin position="589"/>
        <end position="719"/>
    </location>
</feature>
<name>A0A5C3Q881_9AGAR</name>
<dbReference type="InterPro" id="IPR016024">
    <property type="entry name" value="ARM-type_fold"/>
</dbReference>
<feature type="region of interest" description="Disordered" evidence="8">
    <location>
        <begin position="283"/>
        <end position="338"/>
    </location>
</feature>
<dbReference type="GO" id="GO:0005634">
    <property type="term" value="C:nucleus"/>
    <property type="evidence" value="ECO:0007669"/>
    <property type="project" value="UniProtKB-SubCell"/>
</dbReference>
<dbReference type="Pfam" id="PF18808">
    <property type="entry name" value="Importin_rep_4"/>
    <property type="match status" value="1"/>
</dbReference>
<evidence type="ECO:0000256" key="6">
    <source>
        <dbReference type="ARBA" id="ARBA00022927"/>
    </source>
</evidence>
<dbReference type="SUPFAM" id="SSF48371">
    <property type="entry name" value="ARM repeat"/>
    <property type="match status" value="1"/>
</dbReference>
<protein>
    <submittedName>
        <fullName evidence="11">Armadillo-type protein</fullName>
    </submittedName>
</protein>
<feature type="compositionally biased region" description="Basic and acidic residues" evidence="8">
    <location>
        <begin position="329"/>
        <end position="338"/>
    </location>
</feature>
<evidence type="ECO:0000313" key="11">
    <source>
        <dbReference type="EMBL" id="TFK97367.1"/>
    </source>
</evidence>
<evidence type="ECO:0000256" key="3">
    <source>
        <dbReference type="ARBA" id="ARBA00022448"/>
    </source>
</evidence>
<dbReference type="Proteomes" id="UP000305067">
    <property type="component" value="Unassembled WGS sequence"/>
</dbReference>
<dbReference type="InterPro" id="IPR040122">
    <property type="entry name" value="Importin_beta"/>
</dbReference>
<dbReference type="Pfam" id="PF13513">
    <property type="entry name" value="HEAT_EZ"/>
    <property type="match status" value="1"/>
</dbReference>
<keyword evidence="3" id="KW-0813">Transport</keyword>
<sequence>MSTSIEIPPEITKELTQILSNLVLGDNEIRSSAEAAVNERLAHTPELYILALAQFTLSADNAVMRSFSLVLLRRLLFRTDHVATSPEQPRLTLYDRLSASTLAHLERLLLHSLSDEPDPSVRRKSTDTICDLANAAMARGRPWHALQAQAFSMAQAPEAVRRESAFSAFAGCPLLVCDLQTEATLSVFERGLGDPESVDVRHAALRASIAYLTSIDPAQLAQSLSLMHPMLTTLTTTPSTHHLAMFITTLTPLASSHPTCFAPHMSNLMRFLPAIVLPPSDAGPTPTVSNPKSFHFPLPSDKARGKAPEGSVSALEGSQDARSSGSGSESKEADDADEARKAALELMIGLSEGRPGMVKKTEGWVPLVVRACLEGMGELDVEMGGGEEESLREWLEADPTSDSQDSDDAYPYVYEQALDRLSCCLGGKAVLGPAFQYIPSMLANFDWKVRHAGLMAIAAVAEGGSEVMQEELGKVVELVVPPFKDPHPRVRYAACQCVGQLCTDLESIIQSQYALPLLNALIPSLEDPEPRVHGHAAAALINFCEGASKDILIPYLDPIVERLLKLLHNQGSPSANANQNNGKRSSSLRYIQEQAITTLAMVADASEHAFIKHYPSIMPLLLDALRNGGGPEYRKLRVKAMECAGLIAIAVGRDAFRGDSAALVELLMRIQNSPVDPDDTLLSHYLISTWAKVCQALGPEFEPYLPVVMPPLLVAASAKPDVSVYSDEDEERGEGWETVSMDGRTVGIRTSVMDEKCQAFETLVIYCSTLSGKFAPYLAQTLELALPSLKFVIHDGVREAVALLIPLLLVCGKQSATLTTQMVSASFHQLISCMASETDSSFLASLYKSFHDCILVIGSPAIALTPEMQSGVIEATKRQLSMMADRRKSRLASLERWRTGGPGAQVDIEDEKEEWALYEEMEDFALEDIGRTLEILDAGHPLLVAVSSVRSLGMNKYDEEEEE</sequence>
<evidence type="ECO:0000256" key="8">
    <source>
        <dbReference type="SAM" id="MobiDB-lite"/>
    </source>
</evidence>
<accession>A0A5C3Q881</accession>
<evidence type="ECO:0000256" key="7">
    <source>
        <dbReference type="ARBA" id="ARBA00023242"/>
    </source>
</evidence>
<dbReference type="OrthoDB" id="543373at2759"/>
<evidence type="ECO:0000256" key="5">
    <source>
        <dbReference type="ARBA" id="ARBA00022737"/>
    </source>
</evidence>
<evidence type="ECO:0000313" key="12">
    <source>
        <dbReference type="Proteomes" id="UP000305067"/>
    </source>
</evidence>
<evidence type="ECO:0000256" key="4">
    <source>
        <dbReference type="ARBA" id="ARBA00022490"/>
    </source>
</evidence>
<dbReference type="GO" id="GO:0005737">
    <property type="term" value="C:cytoplasm"/>
    <property type="evidence" value="ECO:0007669"/>
    <property type="project" value="UniProtKB-SubCell"/>
</dbReference>
<organism evidence="11 12">
    <name type="scientific">Pterulicium gracile</name>
    <dbReference type="NCBI Taxonomy" id="1884261"/>
    <lineage>
        <taxon>Eukaryota</taxon>
        <taxon>Fungi</taxon>
        <taxon>Dikarya</taxon>
        <taxon>Basidiomycota</taxon>
        <taxon>Agaricomycotina</taxon>
        <taxon>Agaricomycetes</taxon>
        <taxon>Agaricomycetidae</taxon>
        <taxon>Agaricales</taxon>
        <taxon>Pleurotineae</taxon>
        <taxon>Pterulaceae</taxon>
        <taxon>Pterulicium</taxon>
    </lineage>
</organism>
<feature type="domain" description="IPO4/5-like TPR repeats" evidence="10">
    <location>
        <begin position="118"/>
        <end position="271"/>
    </location>
</feature>
<dbReference type="InterPro" id="IPR058584">
    <property type="entry name" value="IMB1_TNPO1-like_TPR"/>
</dbReference>
<dbReference type="InterPro" id="IPR041653">
    <property type="entry name" value="Importin_rep_4"/>
</dbReference>
<evidence type="ECO:0000259" key="9">
    <source>
        <dbReference type="Pfam" id="PF25574"/>
    </source>
</evidence>
<gene>
    <name evidence="11" type="ORF">BDV98DRAFT_574709</name>
</gene>
<dbReference type="Gene3D" id="1.25.10.10">
    <property type="entry name" value="Leucine-rich Repeat Variant"/>
    <property type="match status" value="2"/>
</dbReference>